<evidence type="ECO:0000256" key="1">
    <source>
        <dbReference type="ARBA" id="ARBA00004123"/>
    </source>
</evidence>
<keyword evidence="3" id="KW-0539">Nucleus</keyword>
<reference evidence="5 6" key="1">
    <citation type="submission" date="2023-05" db="EMBL/GenBank/DDBJ databases">
        <title>B98-5 Cell Line De Novo Hybrid Assembly: An Optical Mapping Approach.</title>
        <authorList>
            <person name="Kananen K."/>
            <person name="Auerbach J.A."/>
            <person name="Kautto E."/>
            <person name="Blachly J.S."/>
        </authorList>
    </citation>
    <scope>NUCLEOTIDE SEQUENCE [LARGE SCALE GENOMIC DNA]</scope>
    <source>
        <strain evidence="5">B95-8</strain>
        <tissue evidence="5">Cell line</tissue>
    </source>
</reference>
<proteinExistence type="predicted"/>
<keyword evidence="6" id="KW-1185">Reference proteome</keyword>
<evidence type="ECO:0000256" key="3">
    <source>
        <dbReference type="ARBA" id="ARBA00023242"/>
    </source>
</evidence>
<keyword evidence="2" id="KW-0677">Repeat</keyword>
<evidence type="ECO:0000313" key="6">
    <source>
        <dbReference type="Proteomes" id="UP001266305"/>
    </source>
</evidence>
<dbReference type="EMBL" id="JASSZA010000013">
    <property type="protein sequence ID" value="KAK2095254.1"/>
    <property type="molecule type" value="Genomic_DNA"/>
</dbReference>
<dbReference type="InterPro" id="IPR052311">
    <property type="entry name" value="MMS22L-TONSL_complex_comp"/>
</dbReference>
<gene>
    <name evidence="5" type="ORF">P7K49_026670</name>
</gene>
<dbReference type="PANTHER" id="PTHR46358:SF1">
    <property type="entry name" value="TONSOKU-LIKE PROTEIN"/>
    <property type="match status" value="1"/>
</dbReference>
<evidence type="ECO:0008006" key="7">
    <source>
        <dbReference type="Google" id="ProtNLM"/>
    </source>
</evidence>
<sequence>MSLERELRQLSKAKAKVQRAGHLREEAALCHQLGELLAGHGGREEAGPGPGSRAGLESGARAGRDRGRLALPADAAPGLPSRPRRLPDRRYAEALEQHWQELQLRESVGDPLGCAVAHRKIGERLAEMEDYPAALQHQHRYLELARSLGNHTELQRAWATIGRTHLDIYDHCQSRDALLQAQAAFEKSLAIVDEELEGILAQGELNEMRARLYLNLGLTFESLQQTALCNDYFRKSIFLSEQNHLYEDLFRARYNLGTVHWRAGQHSQAMRCLEGARECARTMKKRFMESECCMAIAQVLQDLGDFLAAKRALKKAYRLGSQKPVQRAAVCQNLQHGESGGRSGALIGICRDEPGGQGEVPGGVYRPPSLMEVA</sequence>
<dbReference type="Gene3D" id="1.25.40.10">
    <property type="entry name" value="Tetratricopeptide repeat domain"/>
    <property type="match status" value="1"/>
</dbReference>
<dbReference type="InterPro" id="IPR011990">
    <property type="entry name" value="TPR-like_helical_dom_sf"/>
</dbReference>
<evidence type="ECO:0000313" key="5">
    <source>
        <dbReference type="EMBL" id="KAK2095254.1"/>
    </source>
</evidence>
<dbReference type="SUPFAM" id="SSF48452">
    <property type="entry name" value="TPR-like"/>
    <property type="match status" value="2"/>
</dbReference>
<dbReference type="SMART" id="SM00028">
    <property type="entry name" value="TPR"/>
    <property type="match status" value="4"/>
</dbReference>
<dbReference type="Pfam" id="PF13181">
    <property type="entry name" value="TPR_8"/>
    <property type="match status" value="1"/>
</dbReference>
<organism evidence="5 6">
    <name type="scientific">Saguinus oedipus</name>
    <name type="common">Cotton-top tamarin</name>
    <name type="synonym">Oedipomidas oedipus</name>
    <dbReference type="NCBI Taxonomy" id="9490"/>
    <lineage>
        <taxon>Eukaryota</taxon>
        <taxon>Metazoa</taxon>
        <taxon>Chordata</taxon>
        <taxon>Craniata</taxon>
        <taxon>Vertebrata</taxon>
        <taxon>Euteleostomi</taxon>
        <taxon>Mammalia</taxon>
        <taxon>Eutheria</taxon>
        <taxon>Euarchontoglires</taxon>
        <taxon>Primates</taxon>
        <taxon>Haplorrhini</taxon>
        <taxon>Platyrrhini</taxon>
        <taxon>Cebidae</taxon>
        <taxon>Callitrichinae</taxon>
        <taxon>Saguinus</taxon>
    </lineage>
</organism>
<evidence type="ECO:0000256" key="2">
    <source>
        <dbReference type="ARBA" id="ARBA00022737"/>
    </source>
</evidence>
<accession>A0ABQ9UDW7</accession>
<evidence type="ECO:0000256" key="4">
    <source>
        <dbReference type="SAM" id="MobiDB-lite"/>
    </source>
</evidence>
<feature type="region of interest" description="Disordered" evidence="4">
    <location>
        <begin position="39"/>
        <end position="62"/>
    </location>
</feature>
<comment type="subcellular location">
    <subcellularLocation>
        <location evidence="1">Nucleus</location>
    </subcellularLocation>
</comment>
<dbReference type="Proteomes" id="UP001266305">
    <property type="component" value="Unassembled WGS sequence"/>
</dbReference>
<protein>
    <recommendedName>
        <fullName evidence="7">Tonsoku-like protein</fullName>
    </recommendedName>
</protein>
<dbReference type="PANTHER" id="PTHR46358">
    <property type="entry name" value="TONSOKU-LIKE PROTEIN"/>
    <property type="match status" value="1"/>
</dbReference>
<name>A0ABQ9UDW7_SAGOE</name>
<dbReference type="InterPro" id="IPR019734">
    <property type="entry name" value="TPR_rpt"/>
</dbReference>
<comment type="caution">
    <text evidence="5">The sequence shown here is derived from an EMBL/GenBank/DDBJ whole genome shotgun (WGS) entry which is preliminary data.</text>
</comment>